<feature type="transmembrane region" description="Helical" evidence="10">
    <location>
        <begin position="158"/>
        <end position="181"/>
    </location>
</feature>
<accession>A0A2S5TK38</accession>
<feature type="compositionally biased region" description="Basic and acidic residues" evidence="9">
    <location>
        <begin position="17"/>
        <end position="37"/>
    </location>
</feature>
<dbReference type="Pfam" id="PF01545">
    <property type="entry name" value="Cation_efflux"/>
    <property type="match status" value="1"/>
</dbReference>
<dbReference type="InterPro" id="IPR050681">
    <property type="entry name" value="CDF/SLC30A"/>
</dbReference>
<comment type="similarity">
    <text evidence="2">Belongs to the cation diffusion facilitator (CDF) transporter (TC 2.A.4) family. SLC30A subfamily.</text>
</comment>
<evidence type="ECO:0000256" key="6">
    <source>
        <dbReference type="ARBA" id="ARBA00022989"/>
    </source>
</evidence>
<dbReference type="Gene3D" id="1.20.1510.10">
    <property type="entry name" value="Cation efflux protein transmembrane domain"/>
    <property type="match status" value="1"/>
</dbReference>
<feature type="transmembrane region" description="Helical" evidence="10">
    <location>
        <begin position="127"/>
        <end position="146"/>
    </location>
</feature>
<dbReference type="NCBIfam" id="TIGR01297">
    <property type="entry name" value="CDF"/>
    <property type="match status" value="1"/>
</dbReference>
<keyword evidence="3" id="KW-0813">Transport</keyword>
<dbReference type="PANTHER" id="PTHR11562:SF17">
    <property type="entry name" value="RE54080P-RELATED"/>
    <property type="match status" value="1"/>
</dbReference>
<protein>
    <submittedName>
        <fullName evidence="13">Cation transporter</fullName>
    </submittedName>
</protein>
<evidence type="ECO:0000256" key="10">
    <source>
        <dbReference type="SAM" id="Phobius"/>
    </source>
</evidence>
<feature type="transmembrane region" description="Helical" evidence="10">
    <location>
        <begin position="60"/>
        <end position="80"/>
    </location>
</feature>
<evidence type="ECO:0000259" key="12">
    <source>
        <dbReference type="Pfam" id="PF16916"/>
    </source>
</evidence>
<evidence type="ECO:0000313" key="14">
    <source>
        <dbReference type="Proteomes" id="UP000238220"/>
    </source>
</evidence>
<dbReference type="InterPro" id="IPR027469">
    <property type="entry name" value="Cation_efflux_TMD_sf"/>
</dbReference>
<evidence type="ECO:0000256" key="4">
    <source>
        <dbReference type="ARBA" id="ARBA00022692"/>
    </source>
</evidence>
<dbReference type="OrthoDB" id="9809646at2"/>
<comment type="subcellular location">
    <subcellularLocation>
        <location evidence="1">Membrane</location>
        <topology evidence="1">Multi-pass membrane protein</topology>
    </subcellularLocation>
</comment>
<dbReference type="PANTHER" id="PTHR11562">
    <property type="entry name" value="CATION EFFLUX PROTEIN/ ZINC TRANSPORTER"/>
    <property type="match status" value="1"/>
</dbReference>
<evidence type="ECO:0000256" key="1">
    <source>
        <dbReference type="ARBA" id="ARBA00004141"/>
    </source>
</evidence>
<comment type="caution">
    <text evidence="13">The sequence shown here is derived from an EMBL/GenBank/DDBJ whole genome shotgun (WGS) entry which is preliminary data.</text>
</comment>
<feature type="domain" description="Cation efflux protein cytoplasmic" evidence="12">
    <location>
        <begin position="267"/>
        <end position="330"/>
    </location>
</feature>
<evidence type="ECO:0000256" key="5">
    <source>
        <dbReference type="ARBA" id="ARBA00022906"/>
    </source>
</evidence>
<keyword evidence="4 10" id="KW-0812">Transmembrane</keyword>
<feature type="region of interest" description="Disordered" evidence="9">
    <location>
        <begin position="1"/>
        <end position="55"/>
    </location>
</feature>
<name>A0A2S5TK38_9GAMM</name>
<evidence type="ECO:0000256" key="3">
    <source>
        <dbReference type="ARBA" id="ARBA00022448"/>
    </source>
</evidence>
<feature type="compositionally biased region" description="Basic residues" evidence="9">
    <location>
        <begin position="38"/>
        <end position="47"/>
    </location>
</feature>
<keyword evidence="5" id="KW-0864">Zinc transport</keyword>
<dbReference type="InterPro" id="IPR002524">
    <property type="entry name" value="Cation_efflux"/>
</dbReference>
<feature type="transmembrane region" description="Helical" evidence="10">
    <location>
        <begin position="86"/>
        <end position="107"/>
    </location>
</feature>
<feature type="domain" description="Cation efflux protein transmembrane" evidence="11">
    <location>
        <begin position="61"/>
        <end position="251"/>
    </location>
</feature>
<dbReference type="RefSeq" id="WP_104228326.1">
    <property type="nucleotide sequence ID" value="NZ_PSNW01000001.1"/>
</dbReference>
<dbReference type="InterPro" id="IPR036837">
    <property type="entry name" value="Cation_efflux_CTD_sf"/>
</dbReference>
<dbReference type="SUPFAM" id="SSF160240">
    <property type="entry name" value="Cation efflux protein cytoplasmic domain-like"/>
    <property type="match status" value="1"/>
</dbReference>
<evidence type="ECO:0000256" key="7">
    <source>
        <dbReference type="ARBA" id="ARBA00023065"/>
    </source>
</evidence>
<keyword evidence="8 10" id="KW-0472">Membrane</keyword>
<feature type="transmembrane region" description="Helical" evidence="10">
    <location>
        <begin position="193"/>
        <end position="217"/>
    </location>
</feature>
<evidence type="ECO:0000256" key="9">
    <source>
        <dbReference type="SAM" id="MobiDB-lite"/>
    </source>
</evidence>
<evidence type="ECO:0000256" key="8">
    <source>
        <dbReference type="ARBA" id="ARBA00023136"/>
    </source>
</evidence>
<proteinExistence type="inferred from homology"/>
<keyword evidence="14" id="KW-1185">Reference proteome</keyword>
<dbReference type="SUPFAM" id="SSF161111">
    <property type="entry name" value="Cation efflux protein transmembrane domain-like"/>
    <property type="match status" value="1"/>
</dbReference>
<gene>
    <name evidence="13" type="ORF">C3942_00210</name>
</gene>
<dbReference type="GO" id="GO:0005886">
    <property type="term" value="C:plasma membrane"/>
    <property type="evidence" value="ECO:0007669"/>
    <property type="project" value="TreeGrafter"/>
</dbReference>
<dbReference type="Proteomes" id="UP000238220">
    <property type="component" value="Unassembled WGS sequence"/>
</dbReference>
<evidence type="ECO:0000256" key="2">
    <source>
        <dbReference type="ARBA" id="ARBA00008873"/>
    </source>
</evidence>
<dbReference type="AlphaFoldDB" id="A0A2S5TK38"/>
<dbReference type="EMBL" id="PSNW01000001">
    <property type="protein sequence ID" value="PPE75360.1"/>
    <property type="molecule type" value="Genomic_DNA"/>
</dbReference>
<dbReference type="GO" id="GO:0005385">
    <property type="term" value="F:zinc ion transmembrane transporter activity"/>
    <property type="evidence" value="ECO:0007669"/>
    <property type="project" value="TreeGrafter"/>
</dbReference>
<dbReference type="InterPro" id="IPR027470">
    <property type="entry name" value="Cation_efflux_CTD"/>
</dbReference>
<evidence type="ECO:0000313" key="13">
    <source>
        <dbReference type="EMBL" id="PPE75360.1"/>
    </source>
</evidence>
<dbReference type="Pfam" id="PF16916">
    <property type="entry name" value="ZT_dimer"/>
    <property type="match status" value="1"/>
</dbReference>
<sequence>MPHDHPPHKPHSHGPGHSHDHSHDRPGHDHHGNDHGHSHSHGHGGHGHSHDRPHGSERQLLTAFVLTAGFMLAEVVGGLISGSLALIADAGHMLTDAASLALALFAVRMSRRPSDRRRSYGYGRMQVLAAFVNGLSLVALVAWIAVEAAIRLFKPVPVLAGPMLVIACLGLLVNLAAFWILHRGGRGNLNVEGALAHVLGDLLGSVAAIAAALVIMATGWTPVDPLLSVLVCGLILRTALRITRESGHILLQGSPTELDPAQLEREMREAVPGVAGVHHVHLWSLTPEERIITLHAVLGPGADGDQVTAGIGDFLRSTRAIGHVTVQIERQPCAEPEHRCAG</sequence>
<keyword evidence="7" id="KW-0406">Ion transport</keyword>
<keyword evidence="6 10" id="KW-1133">Transmembrane helix</keyword>
<reference evidence="13 14" key="1">
    <citation type="submission" date="2018-02" db="EMBL/GenBank/DDBJ databases">
        <title>Genome sequencing of Solimonas sp. HR-BB.</title>
        <authorList>
            <person name="Lee Y."/>
            <person name="Jeon C.O."/>
        </authorList>
    </citation>
    <scope>NUCLEOTIDE SEQUENCE [LARGE SCALE GENOMIC DNA]</scope>
    <source>
        <strain evidence="13 14">HR-BB</strain>
    </source>
</reference>
<keyword evidence="5" id="KW-0862">Zinc</keyword>
<evidence type="ECO:0000259" key="11">
    <source>
        <dbReference type="Pfam" id="PF01545"/>
    </source>
</evidence>
<dbReference type="InterPro" id="IPR058533">
    <property type="entry name" value="Cation_efflux_TM"/>
</dbReference>
<organism evidence="13 14">
    <name type="scientific">Solimonas fluminis</name>
    <dbReference type="NCBI Taxonomy" id="2086571"/>
    <lineage>
        <taxon>Bacteria</taxon>
        <taxon>Pseudomonadati</taxon>
        <taxon>Pseudomonadota</taxon>
        <taxon>Gammaproteobacteria</taxon>
        <taxon>Nevskiales</taxon>
        <taxon>Nevskiaceae</taxon>
        <taxon>Solimonas</taxon>
    </lineage>
</organism>